<evidence type="ECO:0000313" key="19">
    <source>
        <dbReference type="Proteomes" id="UP000678679"/>
    </source>
</evidence>
<comment type="subunit">
    <text evidence="3 16">Monomer.</text>
</comment>
<keyword evidence="13 16" id="KW-0238">DNA-binding</keyword>
<dbReference type="AlphaFoldDB" id="A0AAX1N1P8"/>
<evidence type="ECO:0000256" key="12">
    <source>
        <dbReference type="ARBA" id="ARBA00022932"/>
    </source>
</evidence>
<feature type="domain" description="UmuC" evidence="17">
    <location>
        <begin position="7"/>
        <end position="187"/>
    </location>
</feature>
<dbReference type="HAMAP" id="MF_01113">
    <property type="entry name" value="DNApol_IV"/>
    <property type="match status" value="1"/>
</dbReference>
<evidence type="ECO:0000313" key="18">
    <source>
        <dbReference type="EMBL" id="QWG01247.1"/>
    </source>
</evidence>
<dbReference type="GO" id="GO:0003887">
    <property type="term" value="F:DNA-directed DNA polymerase activity"/>
    <property type="evidence" value="ECO:0007669"/>
    <property type="project" value="UniProtKB-UniRule"/>
</dbReference>
<dbReference type="PANTHER" id="PTHR11076:SF33">
    <property type="entry name" value="DNA POLYMERASE KAPPA"/>
    <property type="match status" value="1"/>
</dbReference>
<comment type="subcellular location">
    <subcellularLocation>
        <location evidence="1 16">Cytoplasm</location>
    </subcellularLocation>
</comment>
<keyword evidence="14 16" id="KW-0234">DNA repair</keyword>
<dbReference type="GO" id="GO:0005829">
    <property type="term" value="C:cytosol"/>
    <property type="evidence" value="ECO:0007669"/>
    <property type="project" value="TreeGrafter"/>
</dbReference>
<dbReference type="GO" id="GO:0006261">
    <property type="term" value="P:DNA-templated DNA replication"/>
    <property type="evidence" value="ECO:0007669"/>
    <property type="project" value="UniProtKB-UniRule"/>
</dbReference>
<dbReference type="NCBIfam" id="NF002677">
    <property type="entry name" value="PRK02406.1"/>
    <property type="match status" value="1"/>
</dbReference>
<keyword evidence="7 16" id="KW-0548">Nucleotidyltransferase</keyword>
<feature type="site" description="Substrate discrimination" evidence="16">
    <location>
        <position position="16"/>
    </location>
</feature>
<evidence type="ECO:0000256" key="4">
    <source>
        <dbReference type="ARBA" id="ARBA00022457"/>
    </source>
</evidence>
<feature type="active site" evidence="16">
    <location>
        <position position="106"/>
    </location>
</feature>
<protein>
    <recommendedName>
        <fullName evidence="16">DNA polymerase IV</fullName>
        <shortName evidence="16">Pol IV</shortName>
        <ecNumber evidence="16">2.7.7.7</ecNumber>
    </recommendedName>
</protein>
<dbReference type="Gene3D" id="3.30.70.270">
    <property type="match status" value="1"/>
</dbReference>
<evidence type="ECO:0000256" key="15">
    <source>
        <dbReference type="ARBA" id="ARBA00049244"/>
    </source>
</evidence>
<dbReference type="Gene3D" id="3.30.1490.100">
    <property type="entry name" value="DNA polymerase, Y-family, little finger domain"/>
    <property type="match status" value="1"/>
</dbReference>
<keyword evidence="5 16" id="KW-0963">Cytoplasm</keyword>
<evidence type="ECO:0000256" key="5">
    <source>
        <dbReference type="ARBA" id="ARBA00022490"/>
    </source>
</evidence>
<comment type="similarity">
    <text evidence="2 16">Belongs to the DNA polymerase type-Y family.</text>
</comment>
<keyword evidence="6 16" id="KW-0808">Transferase</keyword>
<keyword evidence="19" id="KW-1185">Reference proteome</keyword>
<evidence type="ECO:0000256" key="7">
    <source>
        <dbReference type="ARBA" id="ARBA00022695"/>
    </source>
</evidence>
<dbReference type="InterPro" id="IPR022880">
    <property type="entry name" value="DNApol_IV"/>
</dbReference>
<dbReference type="EMBL" id="CP076132">
    <property type="protein sequence ID" value="QWG01247.1"/>
    <property type="molecule type" value="Genomic_DNA"/>
</dbReference>
<dbReference type="SUPFAM" id="SSF56672">
    <property type="entry name" value="DNA/RNA polymerases"/>
    <property type="match status" value="1"/>
</dbReference>
<dbReference type="PANTHER" id="PTHR11076">
    <property type="entry name" value="DNA REPAIR POLYMERASE UMUC / TRANSFERASE FAMILY MEMBER"/>
    <property type="match status" value="1"/>
</dbReference>
<dbReference type="FunFam" id="3.40.1170.60:FF:000001">
    <property type="entry name" value="DNA polymerase IV"/>
    <property type="match status" value="1"/>
</dbReference>
<dbReference type="KEGG" id="fya:KMW28_16515"/>
<dbReference type="InterPro" id="IPR017961">
    <property type="entry name" value="DNA_pol_Y-fam_little_finger"/>
</dbReference>
<evidence type="ECO:0000256" key="10">
    <source>
        <dbReference type="ARBA" id="ARBA00022763"/>
    </source>
</evidence>
<keyword evidence="10 16" id="KW-0227">DNA damage</keyword>
<keyword evidence="9 16" id="KW-0479">Metal-binding</keyword>
<evidence type="ECO:0000256" key="2">
    <source>
        <dbReference type="ARBA" id="ARBA00010945"/>
    </source>
</evidence>
<keyword evidence="4 16" id="KW-0515">Mutator protein</keyword>
<keyword evidence="11 16" id="KW-0460">Magnesium</keyword>
<organism evidence="18 19">
    <name type="scientific">Flammeovirga yaeyamensis</name>
    <dbReference type="NCBI Taxonomy" id="367791"/>
    <lineage>
        <taxon>Bacteria</taxon>
        <taxon>Pseudomonadati</taxon>
        <taxon>Bacteroidota</taxon>
        <taxon>Cytophagia</taxon>
        <taxon>Cytophagales</taxon>
        <taxon>Flammeovirgaceae</taxon>
        <taxon>Flammeovirga</taxon>
    </lineage>
</organism>
<dbReference type="Proteomes" id="UP000678679">
    <property type="component" value="Chromosome 1"/>
</dbReference>
<gene>
    <name evidence="16 18" type="primary">dinB</name>
    <name evidence="18" type="ORF">KMW28_16515</name>
</gene>
<dbReference type="GO" id="GO:0009432">
    <property type="term" value="P:SOS response"/>
    <property type="evidence" value="ECO:0007669"/>
    <property type="project" value="TreeGrafter"/>
</dbReference>
<evidence type="ECO:0000256" key="11">
    <source>
        <dbReference type="ARBA" id="ARBA00022842"/>
    </source>
</evidence>
<keyword evidence="8 16" id="KW-0235">DNA replication</keyword>
<dbReference type="Pfam" id="PF11798">
    <property type="entry name" value="IMS_HHH"/>
    <property type="match status" value="1"/>
</dbReference>
<dbReference type="Gene3D" id="3.40.1170.60">
    <property type="match status" value="1"/>
</dbReference>
<feature type="binding site" evidence="16">
    <location>
        <position position="11"/>
    </location>
    <ligand>
        <name>Mg(2+)</name>
        <dbReference type="ChEBI" id="CHEBI:18420"/>
    </ligand>
</feature>
<comment type="cofactor">
    <cofactor evidence="16">
        <name>Mg(2+)</name>
        <dbReference type="ChEBI" id="CHEBI:18420"/>
    </cofactor>
    <text evidence="16">Binds 2 magnesium ions per subunit.</text>
</comment>
<evidence type="ECO:0000256" key="6">
    <source>
        <dbReference type="ARBA" id="ARBA00022679"/>
    </source>
</evidence>
<dbReference type="RefSeq" id="WP_205958129.1">
    <property type="nucleotide sequence ID" value="NZ_CP076132.1"/>
</dbReference>
<comment type="catalytic activity">
    <reaction evidence="15 16">
        <text>DNA(n) + a 2'-deoxyribonucleoside 5'-triphosphate = DNA(n+1) + diphosphate</text>
        <dbReference type="Rhea" id="RHEA:22508"/>
        <dbReference type="Rhea" id="RHEA-COMP:17339"/>
        <dbReference type="Rhea" id="RHEA-COMP:17340"/>
        <dbReference type="ChEBI" id="CHEBI:33019"/>
        <dbReference type="ChEBI" id="CHEBI:61560"/>
        <dbReference type="ChEBI" id="CHEBI:173112"/>
        <dbReference type="EC" id="2.7.7.7"/>
    </reaction>
</comment>
<dbReference type="Pfam" id="PF00817">
    <property type="entry name" value="IMS"/>
    <property type="match status" value="1"/>
</dbReference>
<name>A0AAX1N1P8_9BACT</name>
<evidence type="ECO:0000256" key="1">
    <source>
        <dbReference type="ARBA" id="ARBA00004496"/>
    </source>
</evidence>
<dbReference type="InterPro" id="IPR050116">
    <property type="entry name" value="DNA_polymerase-Y"/>
</dbReference>
<evidence type="ECO:0000256" key="8">
    <source>
        <dbReference type="ARBA" id="ARBA00022705"/>
    </source>
</evidence>
<dbReference type="GO" id="GO:0006281">
    <property type="term" value="P:DNA repair"/>
    <property type="evidence" value="ECO:0007669"/>
    <property type="project" value="UniProtKB-UniRule"/>
</dbReference>
<proteinExistence type="inferred from homology"/>
<dbReference type="InterPro" id="IPR036775">
    <property type="entry name" value="DNA_pol_Y-fam_lit_finger_sf"/>
</dbReference>
<sequence>MESHRKIIHIDMDAFFASIEQRDFPHLRGKPVAVGGSRERGVVAAASYEARKFGVRSAMPSALAYRKCPQIIFTKSRFNVYRDVSYQIRKIFFEYTDLVEPLSLDEAYLDVTENKKGIRSAIQIAKEIREKINNTLNLTASAGVSYNKFLAKTASDLDKPDGLSVILPEQAEEFLEQLSIEKFYGIGSVTAEKMKKLGIYKGKDLKEWPLSHLNDNFGKTGKFYYYIVRGIDNRKVKPHRERKSIGAERTFSKDIANVEKMKEHLIRIGDILWERIIKGNKRGKTLTVKIKLHNFESHTKSKTFEQLVTQKNKLVSEALLLLDELEPQTFNVRLLGISISNLQDFDSNDDNDSSDDFQQLELF</sequence>
<dbReference type="Gene3D" id="1.10.150.20">
    <property type="entry name" value="5' to 3' exonuclease, C-terminal subdomain"/>
    <property type="match status" value="1"/>
</dbReference>
<dbReference type="GO" id="GO:0000287">
    <property type="term" value="F:magnesium ion binding"/>
    <property type="evidence" value="ECO:0007669"/>
    <property type="project" value="UniProtKB-UniRule"/>
</dbReference>
<evidence type="ECO:0000256" key="16">
    <source>
        <dbReference type="HAMAP-Rule" id="MF_01113"/>
    </source>
</evidence>
<dbReference type="EC" id="2.7.7.7" evidence="16"/>
<feature type="binding site" evidence="16">
    <location>
        <position position="105"/>
    </location>
    <ligand>
        <name>Mg(2+)</name>
        <dbReference type="ChEBI" id="CHEBI:18420"/>
    </ligand>
</feature>
<comment type="function">
    <text evidence="16">Poorly processive, error-prone DNA polymerase involved in untargeted mutagenesis. Copies undamaged DNA at stalled replication forks, which arise in vivo from mismatched or misaligned primer ends. These misaligned primers can be extended by PolIV. Exhibits no 3'-5' exonuclease (proofreading) activity. May be involved in translesional synthesis, in conjunction with the beta clamp from PolIII.</text>
</comment>
<accession>A0AAX1N1P8</accession>
<dbReference type="InterPro" id="IPR024728">
    <property type="entry name" value="PolY_HhH_motif"/>
</dbReference>
<keyword evidence="12 16" id="KW-0239">DNA-directed DNA polymerase</keyword>
<dbReference type="PROSITE" id="PS50173">
    <property type="entry name" value="UMUC"/>
    <property type="match status" value="1"/>
</dbReference>
<dbReference type="GO" id="GO:0042276">
    <property type="term" value="P:error-prone translesion synthesis"/>
    <property type="evidence" value="ECO:0007669"/>
    <property type="project" value="TreeGrafter"/>
</dbReference>
<evidence type="ECO:0000256" key="13">
    <source>
        <dbReference type="ARBA" id="ARBA00023125"/>
    </source>
</evidence>
<dbReference type="Pfam" id="PF11799">
    <property type="entry name" value="IMS_C"/>
    <property type="match status" value="1"/>
</dbReference>
<dbReference type="FunFam" id="3.30.1490.100:FF:000004">
    <property type="entry name" value="DNA polymerase IV"/>
    <property type="match status" value="1"/>
</dbReference>
<evidence type="ECO:0000259" key="17">
    <source>
        <dbReference type="PROSITE" id="PS50173"/>
    </source>
</evidence>
<dbReference type="InterPro" id="IPR001126">
    <property type="entry name" value="UmuC"/>
</dbReference>
<dbReference type="InterPro" id="IPR043502">
    <property type="entry name" value="DNA/RNA_pol_sf"/>
</dbReference>
<dbReference type="InterPro" id="IPR043128">
    <property type="entry name" value="Rev_trsase/Diguanyl_cyclase"/>
</dbReference>
<reference evidence="18 19" key="1">
    <citation type="submission" date="2021-05" db="EMBL/GenBank/DDBJ databases">
        <title>Comparative genomic studies on the polysaccharide-degrading batcterial strains of the Flammeovirga genus.</title>
        <authorList>
            <person name="Zewei F."/>
            <person name="Zheng Z."/>
            <person name="Yu L."/>
            <person name="Ruyue G."/>
            <person name="Yanhong M."/>
            <person name="Yuanyuan C."/>
            <person name="Jingyan G."/>
            <person name="Wenjun H."/>
        </authorList>
    </citation>
    <scope>NUCLEOTIDE SEQUENCE [LARGE SCALE GENOMIC DNA]</scope>
    <source>
        <strain evidence="18 19">NBRC:100898</strain>
    </source>
</reference>
<dbReference type="GO" id="GO:0003684">
    <property type="term" value="F:damaged DNA binding"/>
    <property type="evidence" value="ECO:0007669"/>
    <property type="project" value="InterPro"/>
</dbReference>
<dbReference type="SUPFAM" id="SSF100879">
    <property type="entry name" value="Lesion bypass DNA polymerase (Y-family), little finger domain"/>
    <property type="match status" value="1"/>
</dbReference>
<evidence type="ECO:0000256" key="14">
    <source>
        <dbReference type="ARBA" id="ARBA00023204"/>
    </source>
</evidence>
<evidence type="ECO:0000256" key="9">
    <source>
        <dbReference type="ARBA" id="ARBA00022723"/>
    </source>
</evidence>
<dbReference type="CDD" id="cd03586">
    <property type="entry name" value="PolY_Pol_IV_kappa"/>
    <property type="match status" value="1"/>
</dbReference>
<dbReference type="NCBIfam" id="NF010731">
    <property type="entry name" value="PRK14133.1"/>
    <property type="match status" value="1"/>
</dbReference>
<evidence type="ECO:0000256" key="3">
    <source>
        <dbReference type="ARBA" id="ARBA00011245"/>
    </source>
</evidence>